<dbReference type="EMBL" id="VITV01000005">
    <property type="protein sequence ID" value="TWB73105.1"/>
    <property type="molecule type" value="Genomic_DNA"/>
</dbReference>
<feature type="region of interest" description="Disordered" evidence="1">
    <location>
        <begin position="177"/>
        <end position="355"/>
    </location>
</feature>
<evidence type="ECO:0000256" key="1">
    <source>
        <dbReference type="SAM" id="MobiDB-lite"/>
    </source>
</evidence>
<feature type="compositionally biased region" description="Pro residues" evidence="1">
    <location>
        <begin position="206"/>
        <end position="217"/>
    </location>
</feature>
<feature type="compositionally biased region" description="Pro residues" evidence="1">
    <location>
        <begin position="277"/>
        <end position="292"/>
    </location>
</feature>
<dbReference type="Proteomes" id="UP000320516">
    <property type="component" value="Unassembled WGS sequence"/>
</dbReference>
<dbReference type="PRINTS" id="PR01217">
    <property type="entry name" value="PRICHEXTENSN"/>
</dbReference>
<sequence length="355" mass="35165">MTRGCSYSLSGVIRAPVVSGNGSPVSRSIRFGLTAAVALLAPIVLAGCAADYSPNTYNATAVQQANKAEPGVIIGFRQVSISASGAVGAVAGGAAGGILGSQIGPNSALGAVGGTVVGTIVGTSAEHMTGDTTGWEYIVRKPNGDLLSVTQREPTPIPLGQKVLVITGNQARIVPDYTVNIDPEPKPEPKAEAKPEKPAKHAAPAPVAPAPVAPATPVPEVAPASPPTVVPSELAPAAKAPQPEPAPQPAQTQPQSQPSAAPAAAPQDTAPAQSPVAQPPATLPPVTQPPVTQPAVTQPGADTPVETPKADANPAPPPQTPPPDTAPQTGPKTGWIPAEAESTPAATAADGDAPQ</sequence>
<dbReference type="AlphaFoldDB" id="A0A560JPR2"/>
<feature type="compositionally biased region" description="Low complexity" evidence="1">
    <location>
        <begin position="230"/>
        <end position="241"/>
    </location>
</feature>
<feature type="compositionally biased region" description="Low complexity" evidence="1">
    <location>
        <begin position="326"/>
        <end position="355"/>
    </location>
</feature>
<comment type="caution">
    <text evidence="2">The sequence shown here is derived from an EMBL/GenBank/DDBJ whole genome shotgun (WGS) entry which is preliminary data.</text>
</comment>
<protein>
    <submittedName>
        <fullName evidence="2">Outer membrane lipoprotein SlyB</fullName>
    </submittedName>
</protein>
<gene>
    <name evidence="2" type="ORF">FBZ87_10524</name>
</gene>
<feature type="compositionally biased region" description="Low complexity" evidence="1">
    <location>
        <begin position="249"/>
        <end position="276"/>
    </location>
</feature>
<keyword evidence="2" id="KW-0449">Lipoprotein</keyword>
<accession>A0A560JPR2</accession>
<evidence type="ECO:0000313" key="3">
    <source>
        <dbReference type="Proteomes" id="UP000320516"/>
    </source>
</evidence>
<feature type="compositionally biased region" description="Pro residues" evidence="1">
    <location>
        <begin position="314"/>
        <end position="325"/>
    </location>
</feature>
<feature type="compositionally biased region" description="Basic and acidic residues" evidence="1">
    <location>
        <begin position="183"/>
        <end position="199"/>
    </location>
</feature>
<organism evidence="2 3">
    <name type="scientific">Nitrospirillum amazonense</name>
    <dbReference type="NCBI Taxonomy" id="28077"/>
    <lineage>
        <taxon>Bacteria</taxon>
        <taxon>Pseudomonadati</taxon>
        <taxon>Pseudomonadota</taxon>
        <taxon>Alphaproteobacteria</taxon>
        <taxon>Rhodospirillales</taxon>
        <taxon>Azospirillaceae</taxon>
        <taxon>Nitrospirillum</taxon>
    </lineage>
</organism>
<proteinExistence type="predicted"/>
<evidence type="ECO:0000313" key="2">
    <source>
        <dbReference type="EMBL" id="TWB73105.1"/>
    </source>
</evidence>
<name>A0A560JPR2_9PROT</name>
<reference evidence="2 3" key="1">
    <citation type="submission" date="2019-06" db="EMBL/GenBank/DDBJ databases">
        <title>Genomic Encyclopedia of Type Strains, Phase IV (KMG-V): Genome sequencing to study the core and pangenomes of soil and plant-associated prokaryotes.</title>
        <authorList>
            <person name="Whitman W."/>
        </authorList>
    </citation>
    <scope>NUCLEOTIDE SEQUENCE [LARGE SCALE GENOMIC DNA]</scope>
    <source>
        <strain evidence="2 3">BR 12005</strain>
    </source>
</reference>